<evidence type="ECO:0000313" key="15">
    <source>
        <dbReference type="EMBL" id="RRJ63268.1"/>
    </source>
</evidence>
<dbReference type="EMBL" id="RRCN01000001">
    <property type="protein sequence ID" value="RRJ63268.1"/>
    <property type="molecule type" value="Genomic_DNA"/>
</dbReference>
<evidence type="ECO:0000256" key="5">
    <source>
        <dbReference type="ARBA" id="ARBA00022679"/>
    </source>
</evidence>
<dbReference type="InterPro" id="IPR013013">
    <property type="entry name" value="PTS_EIIC_1"/>
</dbReference>
<dbReference type="Gene3D" id="3.30.1360.60">
    <property type="entry name" value="Glucose permease domain IIB"/>
    <property type="match status" value="1"/>
</dbReference>
<feature type="domain" description="PTS EIIC type-1" evidence="14">
    <location>
        <begin position="117"/>
        <end position="457"/>
    </location>
</feature>
<feature type="transmembrane region" description="Helical" evidence="12">
    <location>
        <begin position="161"/>
        <end position="183"/>
    </location>
</feature>
<evidence type="ECO:0000256" key="9">
    <source>
        <dbReference type="ARBA" id="ARBA00022989"/>
    </source>
</evidence>
<evidence type="ECO:0000256" key="10">
    <source>
        <dbReference type="ARBA" id="ARBA00023136"/>
    </source>
</evidence>
<dbReference type="PANTHER" id="PTHR30175:SF3">
    <property type="entry name" value="PTS SYSTEM N-ACETYLMURAMIC ACID-SPECIFIC EIIBC COMPONENT"/>
    <property type="match status" value="1"/>
</dbReference>
<reference evidence="15 16" key="1">
    <citation type="submission" date="2018-11" db="EMBL/GenBank/DDBJ databases">
        <title>Genome sequencing of Paenibacillus sp. KCOM 3021 (= ChDC PVNT-B20).</title>
        <authorList>
            <person name="Kook J.-K."/>
            <person name="Park S.-N."/>
            <person name="Lim Y.K."/>
        </authorList>
    </citation>
    <scope>NUCLEOTIDE SEQUENCE [LARGE SCALE GENOMIC DNA]</scope>
    <source>
        <strain evidence="15 16">KCOM 3021</strain>
    </source>
</reference>
<dbReference type="InterPro" id="IPR001996">
    <property type="entry name" value="PTS_IIB_1"/>
</dbReference>
<dbReference type="GO" id="GO:0009401">
    <property type="term" value="P:phosphoenolpyruvate-dependent sugar phosphotransferase system"/>
    <property type="evidence" value="ECO:0007669"/>
    <property type="project" value="UniProtKB-KW"/>
</dbReference>
<evidence type="ECO:0000256" key="4">
    <source>
        <dbReference type="ARBA" id="ARBA00022597"/>
    </source>
</evidence>
<evidence type="ECO:0000256" key="1">
    <source>
        <dbReference type="ARBA" id="ARBA00004651"/>
    </source>
</evidence>
<evidence type="ECO:0000256" key="8">
    <source>
        <dbReference type="ARBA" id="ARBA00022777"/>
    </source>
</evidence>
<dbReference type="OrthoDB" id="9769191at2"/>
<feature type="transmembrane region" description="Helical" evidence="12">
    <location>
        <begin position="279"/>
        <end position="303"/>
    </location>
</feature>
<keyword evidence="7 12" id="KW-0812">Transmembrane</keyword>
<sequence>MDDKTLAGQIVELSGGSGNFDSLTNCMTRVRIKYKDNSKVELEKIKELKGVLGIIEEDSTQIVVGPGHSNKVREEMEKIINSSSIENKVTEPEESKEKKKGFLKMISNIFVPILPGIIASGIIQGVNNMITNSAAQRAAELGIKGTDALTAQQVVLDSWHILQLSTLLSILGAATFSFLAIYTGIMAAREFKTDMILGGVLGAVSISGSLLGDLGLSNGQGGLFGVIFGVYLLSVIQKLLRKVVPNILDVVVTPTLTLLITSAIFLLTVMPLAGILSDWIINGILALLEFSGILGGFVLAALFPSLIATGLHHSLSAIHAELLNTLGVDPVFPVQIMSNAGMVGAGLAIYFLTKNKKTKEIAKGAIPTSFLAVGEPTMYGVVLPSGFGFITGSIGAGIGGIMIRLFDVNSTAFGSAGMSAIPLIANGDYLQYLISYVIGCCAAFVLTYVVGKAKRYS</sequence>
<evidence type="ECO:0000313" key="16">
    <source>
        <dbReference type="Proteomes" id="UP000267017"/>
    </source>
</evidence>
<keyword evidence="3" id="KW-1003">Cell membrane</keyword>
<dbReference type="Pfam" id="PF00367">
    <property type="entry name" value="PTS_EIIB"/>
    <property type="match status" value="1"/>
</dbReference>
<dbReference type="PROSITE" id="PS51098">
    <property type="entry name" value="PTS_EIIB_TYPE_1"/>
    <property type="match status" value="1"/>
</dbReference>
<evidence type="ECO:0000256" key="2">
    <source>
        <dbReference type="ARBA" id="ARBA00022448"/>
    </source>
</evidence>
<dbReference type="GO" id="GO:0005886">
    <property type="term" value="C:plasma membrane"/>
    <property type="evidence" value="ECO:0007669"/>
    <property type="project" value="UniProtKB-SubCell"/>
</dbReference>
<evidence type="ECO:0000256" key="12">
    <source>
        <dbReference type="SAM" id="Phobius"/>
    </source>
</evidence>
<feature type="transmembrane region" description="Helical" evidence="12">
    <location>
        <begin position="429"/>
        <end position="451"/>
    </location>
</feature>
<name>A0A3P3U112_9BACL</name>
<dbReference type="GO" id="GO:0008982">
    <property type="term" value="F:protein-N(PI)-phosphohistidine-sugar phosphotransferase activity"/>
    <property type="evidence" value="ECO:0007669"/>
    <property type="project" value="InterPro"/>
</dbReference>
<feature type="transmembrane region" description="Helical" evidence="12">
    <location>
        <begin position="105"/>
        <end position="123"/>
    </location>
</feature>
<feature type="domain" description="PTS EIIB type-1" evidence="13">
    <location>
        <begin position="4"/>
        <end position="86"/>
    </location>
</feature>
<dbReference type="PROSITE" id="PS51103">
    <property type="entry name" value="PTS_EIIC_TYPE_1"/>
    <property type="match status" value="1"/>
</dbReference>
<evidence type="ECO:0000259" key="13">
    <source>
        <dbReference type="PROSITE" id="PS51098"/>
    </source>
</evidence>
<keyword evidence="2" id="KW-0813">Transport</keyword>
<dbReference type="InterPro" id="IPR036878">
    <property type="entry name" value="Glu_permease_IIB"/>
</dbReference>
<keyword evidence="6" id="KW-0598">Phosphotransferase system</keyword>
<keyword evidence="4 15" id="KW-0762">Sugar transport</keyword>
<keyword evidence="9 12" id="KW-1133">Transmembrane helix</keyword>
<dbReference type="PANTHER" id="PTHR30175">
    <property type="entry name" value="PHOSPHOTRANSFERASE SYSTEM TRANSPORT PROTEIN"/>
    <property type="match status" value="1"/>
</dbReference>
<dbReference type="InterPro" id="IPR018113">
    <property type="entry name" value="PTrfase_EIIB_Cys"/>
</dbReference>
<dbReference type="Proteomes" id="UP000267017">
    <property type="component" value="Unassembled WGS sequence"/>
</dbReference>
<dbReference type="InterPro" id="IPR003352">
    <property type="entry name" value="PTS_EIIC"/>
</dbReference>
<evidence type="ECO:0000256" key="11">
    <source>
        <dbReference type="PROSITE-ProRule" id="PRU00421"/>
    </source>
</evidence>
<feature type="active site" description="Phosphocysteine intermediate; for EIIB activity" evidence="11">
    <location>
        <position position="26"/>
    </location>
</feature>
<evidence type="ECO:0000256" key="3">
    <source>
        <dbReference type="ARBA" id="ARBA00022475"/>
    </source>
</evidence>
<evidence type="ECO:0000256" key="6">
    <source>
        <dbReference type="ARBA" id="ARBA00022683"/>
    </source>
</evidence>
<evidence type="ECO:0000256" key="7">
    <source>
        <dbReference type="ARBA" id="ARBA00022692"/>
    </source>
</evidence>
<dbReference type="CDD" id="cd00212">
    <property type="entry name" value="PTS_IIB_glc"/>
    <property type="match status" value="1"/>
</dbReference>
<feature type="transmembrane region" description="Helical" evidence="12">
    <location>
        <begin position="247"/>
        <end position="273"/>
    </location>
</feature>
<comment type="caution">
    <text evidence="15">The sequence shown here is derived from an EMBL/GenBank/DDBJ whole genome shotgun (WGS) entry which is preliminary data.</text>
</comment>
<dbReference type="GO" id="GO:0090588">
    <property type="term" value="F:protein-phosphocysteine-N-acetylmuramate phosphotransferase system transporter activity"/>
    <property type="evidence" value="ECO:0007669"/>
    <property type="project" value="TreeGrafter"/>
</dbReference>
<feature type="transmembrane region" description="Helical" evidence="12">
    <location>
        <begin position="387"/>
        <end position="406"/>
    </location>
</feature>
<keyword evidence="16" id="KW-1185">Reference proteome</keyword>
<dbReference type="InterPro" id="IPR050558">
    <property type="entry name" value="PTS_Sugar-Specific_Components"/>
</dbReference>
<evidence type="ECO:0000259" key="14">
    <source>
        <dbReference type="PROSITE" id="PS51103"/>
    </source>
</evidence>
<keyword evidence="5" id="KW-0808">Transferase</keyword>
<gene>
    <name evidence="15" type="ORF">EHV15_10305</name>
</gene>
<dbReference type="Pfam" id="PF02378">
    <property type="entry name" value="PTS_EIIC"/>
    <property type="match status" value="1"/>
</dbReference>
<dbReference type="AlphaFoldDB" id="A0A3P3U112"/>
<dbReference type="RefSeq" id="WP_128631111.1">
    <property type="nucleotide sequence ID" value="NZ_RRCN01000001.1"/>
</dbReference>
<protein>
    <submittedName>
        <fullName evidence="15">PTS sugar transporter subunit IIC</fullName>
    </submittedName>
</protein>
<accession>A0A3P3U112</accession>
<keyword evidence="10 12" id="KW-0472">Membrane</keyword>
<comment type="subcellular location">
    <subcellularLocation>
        <location evidence="1">Cell membrane</location>
        <topology evidence="1">Multi-pass membrane protein</topology>
    </subcellularLocation>
</comment>
<keyword evidence="8" id="KW-0418">Kinase</keyword>
<dbReference type="GO" id="GO:0016301">
    <property type="term" value="F:kinase activity"/>
    <property type="evidence" value="ECO:0007669"/>
    <property type="project" value="UniProtKB-KW"/>
</dbReference>
<dbReference type="SUPFAM" id="SSF55604">
    <property type="entry name" value="Glucose permease domain IIB"/>
    <property type="match status" value="1"/>
</dbReference>
<proteinExistence type="predicted"/>
<organism evidence="15 16">
    <name type="scientific">Paenibacillus oralis</name>
    <dbReference type="NCBI Taxonomy" id="2490856"/>
    <lineage>
        <taxon>Bacteria</taxon>
        <taxon>Bacillati</taxon>
        <taxon>Bacillota</taxon>
        <taxon>Bacilli</taxon>
        <taxon>Bacillales</taxon>
        <taxon>Paenibacillaceae</taxon>
        <taxon>Paenibacillus</taxon>
    </lineage>
</organism>
<feature type="transmembrane region" description="Helical" evidence="12">
    <location>
        <begin position="222"/>
        <end position="240"/>
    </location>
</feature>